<sequence>MELNKIAKYQAKNEPYLKPISDLGIGFYNLDENTATLQFQIYNNNGPLLISNENVEVHGYFKSSNGSVSTVDKLNVVDGMNGIAQITLDKDFLQASTSTQVTGQIYVAVNNVTDNPNNNQTAVLGEFTFQVADALINKVSSFTKVEYIRMFDQLREEIKQRTKEMEEDIGDIKTLVSEVENAVADGKADITKIKDDSVSELEEIANTTNTSVRQQASQAISEIQSIVNEYSTKLNDETQEKINEVNEASDKVLESIKQNNVVTTEETENWQKYKLTEDDGTIKYYSKGTIEDVTQLPAGLYETVSDDDATDQGIPLDNSYVQIKVWEAGRGRKEIELTSTFNSEKYFRLIHTDGTKDSGWQKIGNNQSDTGWLPLRLKNGYKKSSTPDFEPSYRVIDNGDFKQVYVRLGVENLANEKNVVATIPSEFVPNKIYSLGVSTTYKTPPKVIISGGDIEFHPYNGDSYNSTDYIIYQDNWII</sequence>
<organism evidence="2 3">
    <name type="scientific">Staphylococcus pettenkoferi</name>
    <dbReference type="NCBI Taxonomy" id="170573"/>
    <lineage>
        <taxon>Bacteria</taxon>
        <taxon>Bacillati</taxon>
        <taxon>Bacillota</taxon>
        <taxon>Bacilli</taxon>
        <taxon>Bacillales</taxon>
        <taxon>Staphylococcaceae</taxon>
        <taxon>Staphylococcus</taxon>
    </lineage>
</organism>
<protein>
    <submittedName>
        <fullName evidence="2">DUF2479 domain-containing protein</fullName>
    </submittedName>
</protein>
<dbReference type="AlphaFoldDB" id="A0A2N6QLG7"/>
<evidence type="ECO:0000259" key="1">
    <source>
        <dbReference type="Pfam" id="PF10651"/>
    </source>
</evidence>
<evidence type="ECO:0000313" key="2">
    <source>
        <dbReference type="EMBL" id="PMC20481.1"/>
    </source>
</evidence>
<name>A0A2N6QLG7_9STAP</name>
<proteinExistence type="predicted"/>
<reference evidence="2 3" key="1">
    <citation type="submission" date="2017-09" db="EMBL/GenBank/DDBJ databases">
        <title>Bacterial strain isolated from the female urinary microbiota.</title>
        <authorList>
            <person name="Thomas-White K."/>
            <person name="Kumar N."/>
            <person name="Forster S."/>
            <person name="Putonti C."/>
            <person name="Lawley T."/>
            <person name="Wolfe A.J."/>
        </authorList>
    </citation>
    <scope>NUCLEOTIDE SEQUENCE [LARGE SCALE GENOMIC DNA]</scope>
    <source>
        <strain evidence="2 3">UMB0834</strain>
    </source>
</reference>
<feature type="domain" description="BppU N-terminal" evidence="1">
    <location>
        <begin position="18"/>
        <end position="160"/>
    </location>
</feature>
<comment type="caution">
    <text evidence="2">The sequence shown here is derived from an EMBL/GenBank/DDBJ whole genome shotgun (WGS) entry which is preliminary data.</text>
</comment>
<dbReference type="RefSeq" id="WP_049408522.1">
    <property type="nucleotide sequence ID" value="NZ_CP085279.1"/>
</dbReference>
<accession>A0A2N6QLG7</accession>
<dbReference type="EMBL" id="PNGG01000001">
    <property type="protein sequence ID" value="PMC20481.1"/>
    <property type="molecule type" value="Genomic_DNA"/>
</dbReference>
<dbReference type="Proteomes" id="UP000235748">
    <property type="component" value="Unassembled WGS sequence"/>
</dbReference>
<dbReference type="InterPro" id="IPR018913">
    <property type="entry name" value="BppU_N"/>
</dbReference>
<dbReference type="Pfam" id="PF10651">
    <property type="entry name" value="BppU_N"/>
    <property type="match status" value="1"/>
</dbReference>
<dbReference type="Gene3D" id="2.60.40.3350">
    <property type="match status" value="1"/>
</dbReference>
<evidence type="ECO:0000313" key="3">
    <source>
        <dbReference type="Proteomes" id="UP000235748"/>
    </source>
</evidence>
<gene>
    <name evidence="2" type="ORF">CJ235_02075</name>
</gene>